<dbReference type="Proteomes" id="UP000663834">
    <property type="component" value="Unassembled WGS sequence"/>
</dbReference>
<sequence length="269" mass="31454">MQSAIEKLRKYREENYRSHDEVIELWKTVLSKHNLSSLGDEKWLVLEQVFKCALHCSQQPIALECLGQLTKEFKSTSHRLSVLKAMYDESLGDYEKAEQVYSALLKDNETDAIIHKRKICLLKEQNKIRDAINELNTYLELYQVDQEAWGELCELYLLEHDYAKAAFCAEELILINPHNHLNHERYASICYSNGGYEFARAYYFSTIKFNPNNMRALYGILLTSANMKSRNLNENSNKIIKEQILQKYKETMPDLLPFVEMTLQSFISS</sequence>
<dbReference type="Pfam" id="PF22890">
    <property type="entry name" value="TPR_EMC2"/>
    <property type="match status" value="1"/>
</dbReference>
<evidence type="ECO:0000313" key="7">
    <source>
        <dbReference type="EMBL" id="CAF1581144.1"/>
    </source>
</evidence>
<organism evidence="6 10">
    <name type="scientific">Rotaria magnacalcarata</name>
    <dbReference type="NCBI Taxonomy" id="392030"/>
    <lineage>
        <taxon>Eukaryota</taxon>
        <taxon>Metazoa</taxon>
        <taxon>Spiralia</taxon>
        <taxon>Gnathifera</taxon>
        <taxon>Rotifera</taxon>
        <taxon>Eurotatoria</taxon>
        <taxon>Bdelloidea</taxon>
        <taxon>Philodinida</taxon>
        <taxon>Philodinidae</taxon>
        <taxon>Rotaria</taxon>
    </lineage>
</organism>
<dbReference type="PANTHER" id="PTHR12760">
    <property type="entry name" value="TETRATRICOPEPTIDE REPEAT PROTEIN"/>
    <property type="match status" value="1"/>
</dbReference>
<gene>
    <name evidence="9" type="ORF">BYL167_LOCUS9755</name>
    <name evidence="6" type="ORF">CJN711_LOCUS31162</name>
    <name evidence="8" type="ORF">GIL414_LOCUS6358</name>
    <name evidence="7" type="ORF">KQP761_LOCUS20175</name>
</gene>
<dbReference type="EMBL" id="CAJOBJ010001799">
    <property type="protein sequence ID" value="CAF3897152.1"/>
    <property type="molecule type" value="Genomic_DNA"/>
</dbReference>
<comment type="function">
    <text evidence="4">Part of the endoplasmic reticulum membrane protein complex (EMC) that enables the energy-independent insertion into endoplasmic reticulum membranes of newly synthesized membrane proteins.</text>
</comment>
<dbReference type="InterPro" id="IPR011990">
    <property type="entry name" value="TPR-like_helical_dom_sf"/>
</dbReference>
<comment type="caution">
    <text evidence="6">The sequence shown here is derived from an EMBL/GenBank/DDBJ whole genome shotgun (WGS) entry which is preliminary data.</text>
</comment>
<dbReference type="EMBL" id="CAJOBH010002853">
    <property type="protein sequence ID" value="CAF3926184.1"/>
    <property type="molecule type" value="Genomic_DNA"/>
</dbReference>
<feature type="domain" description="EMC2 TPR-like" evidence="5">
    <location>
        <begin position="82"/>
        <end position="189"/>
    </location>
</feature>
<evidence type="ECO:0000256" key="2">
    <source>
        <dbReference type="ARBA" id="ARBA00022737"/>
    </source>
</evidence>
<keyword evidence="4" id="KW-0472">Membrane</keyword>
<name>A0A815XTG7_9BILA</name>
<dbReference type="EMBL" id="CAJNOV010014840">
    <property type="protein sequence ID" value="CAF1561554.1"/>
    <property type="molecule type" value="Genomic_DNA"/>
</dbReference>
<evidence type="ECO:0000256" key="4">
    <source>
        <dbReference type="RuleBase" id="RU367091"/>
    </source>
</evidence>
<dbReference type="InterPro" id="IPR055217">
    <property type="entry name" value="TPR_EMC2"/>
</dbReference>
<dbReference type="Proteomes" id="UP000681720">
    <property type="component" value="Unassembled WGS sequence"/>
</dbReference>
<evidence type="ECO:0000313" key="6">
    <source>
        <dbReference type="EMBL" id="CAF1561554.1"/>
    </source>
</evidence>
<comment type="subcellular location">
    <subcellularLocation>
        <location evidence="4">Endoplasmic reticulum membrane</location>
        <topology evidence="4">Peripheral membrane protein</topology>
        <orientation evidence="4">Cytoplasmic side</orientation>
    </subcellularLocation>
</comment>
<keyword evidence="4" id="KW-0256">Endoplasmic reticulum</keyword>
<accession>A0A815XTG7</accession>
<proteinExistence type="inferred from homology"/>
<dbReference type="InterPro" id="IPR039856">
    <property type="entry name" value="EMC2-like"/>
</dbReference>
<dbReference type="Proteomes" id="UP000663855">
    <property type="component" value="Unassembled WGS sequence"/>
</dbReference>
<dbReference type="SUPFAM" id="SSF48452">
    <property type="entry name" value="TPR-like"/>
    <property type="match status" value="1"/>
</dbReference>
<evidence type="ECO:0000313" key="9">
    <source>
        <dbReference type="EMBL" id="CAF3926184.1"/>
    </source>
</evidence>
<keyword evidence="3" id="KW-0802">TPR repeat</keyword>
<protein>
    <recommendedName>
        <fullName evidence="4">ER membrane protein complex subunit 2</fullName>
    </recommendedName>
</protein>
<keyword evidence="2" id="KW-0677">Repeat</keyword>
<dbReference type="EMBL" id="CAJNOW010010453">
    <property type="protein sequence ID" value="CAF1581144.1"/>
    <property type="molecule type" value="Genomic_DNA"/>
</dbReference>
<evidence type="ECO:0000259" key="5">
    <source>
        <dbReference type="Pfam" id="PF22890"/>
    </source>
</evidence>
<comment type="subunit">
    <text evidence="4">Component of the ER membrane protein complex (EMC).</text>
</comment>
<evidence type="ECO:0000256" key="3">
    <source>
        <dbReference type="ARBA" id="ARBA00022803"/>
    </source>
</evidence>
<evidence type="ECO:0000313" key="8">
    <source>
        <dbReference type="EMBL" id="CAF3897152.1"/>
    </source>
</evidence>
<evidence type="ECO:0000313" key="10">
    <source>
        <dbReference type="Proteomes" id="UP000663855"/>
    </source>
</evidence>
<dbReference type="Proteomes" id="UP000681967">
    <property type="component" value="Unassembled WGS sequence"/>
</dbReference>
<dbReference type="AlphaFoldDB" id="A0A815XTG7"/>
<dbReference type="OrthoDB" id="124397at2759"/>
<dbReference type="GO" id="GO:0072546">
    <property type="term" value="C:EMC complex"/>
    <property type="evidence" value="ECO:0007669"/>
    <property type="project" value="UniProtKB-UniRule"/>
</dbReference>
<comment type="similarity">
    <text evidence="1 4">Belongs to the EMC2 family.</text>
</comment>
<reference evidence="6" key="1">
    <citation type="submission" date="2021-02" db="EMBL/GenBank/DDBJ databases">
        <authorList>
            <person name="Nowell W R."/>
        </authorList>
    </citation>
    <scope>NUCLEOTIDE SEQUENCE</scope>
</reference>
<dbReference type="Gene3D" id="1.25.40.10">
    <property type="entry name" value="Tetratricopeptide repeat domain"/>
    <property type="match status" value="1"/>
</dbReference>
<evidence type="ECO:0000256" key="1">
    <source>
        <dbReference type="ARBA" id="ARBA00010361"/>
    </source>
</evidence>